<evidence type="ECO:0000313" key="1">
    <source>
        <dbReference type="EMBL" id="KAJ2966602.1"/>
    </source>
</evidence>
<accession>A0ACC1MIW3</accession>
<organism evidence="1 2">
    <name type="scientific">Trametes sanguinea</name>
    <dbReference type="NCBI Taxonomy" id="158606"/>
    <lineage>
        <taxon>Eukaryota</taxon>
        <taxon>Fungi</taxon>
        <taxon>Dikarya</taxon>
        <taxon>Basidiomycota</taxon>
        <taxon>Agaricomycotina</taxon>
        <taxon>Agaricomycetes</taxon>
        <taxon>Polyporales</taxon>
        <taxon>Polyporaceae</taxon>
        <taxon>Trametes</taxon>
    </lineage>
</organism>
<name>A0ACC1MIW3_9APHY</name>
<protein>
    <submittedName>
        <fullName evidence="1">Uncharacterized protein</fullName>
    </submittedName>
</protein>
<dbReference type="EMBL" id="JANSHE010006595">
    <property type="protein sequence ID" value="KAJ2966602.1"/>
    <property type="molecule type" value="Genomic_DNA"/>
</dbReference>
<gene>
    <name evidence="1" type="ORF">NUW54_g13757</name>
</gene>
<evidence type="ECO:0000313" key="2">
    <source>
        <dbReference type="Proteomes" id="UP001144978"/>
    </source>
</evidence>
<proteinExistence type="predicted"/>
<dbReference type="Proteomes" id="UP001144978">
    <property type="component" value="Unassembled WGS sequence"/>
</dbReference>
<reference evidence="1" key="1">
    <citation type="submission" date="2022-08" db="EMBL/GenBank/DDBJ databases">
        <title>Genome Sequence of Pycnoporus sanguineus.</title>
        <authorList>
            <person name="Buettner E."/>
        </authorList>
    </citation>
    <scope>NUCLEOTIDE SEQUENCE</scope>
    <source>
        <strain evidence="1">CG-C14</strain>
    </source>
</reference>
<sequence length="145" mass="16171">MNAWPITRPLNRQNQTHPLPASTTSNHVHSEVQLEDADPEQDNEDSIEYNPAKFDDFEESTGLQDEDLKDNIDGRSEGELFDQSNGETSKEEDAGNLKEEASWEPPVQPSSRPQTQVEEADDDIQDVPTGGEASATQDARRPLPR</sequence>
<keyword evidence="2" id="KW-1185">Reference proteome</keyword>
<comment type="caution">
    <text evidence="1">The sequence shown here is derived from an EMBL/GenBank/DDBJ whole genome shotgun (WGS) entry which is preliminary data.</text>
</comment>